<comment type="similarity">
    <text evidence="2">Belongs to the eukaryotic/archaeal RNase P protein component 3 family.</text>
</comment>
<dbReference type="GO" id="GO:0005655">
    <property type="term" value="C:nucleolar ribonuclease P complex"/>
    <property type="evidence" value="ECO:0007669"/>
    <property type="project" value="TreeGrafter"/>
</dbReference>
<comment type="subcellular location">
    <subcellularLocation>
        <location evidence="1">Nucleus</location>
    </subcellularLocation>
</comment>
<dbReference type="SUPFAM" id="SSF89550">
    <property type="entry name" value="PHP domain-like"/>
    <property type="match status" value="1"/>
</dbReference>
<keyword evidence="3" id="KW-0819">tRNA processing</keyword>
<dbReference type="InterPro" id="IPR016195">
    <property type="entry name" value="Pol/histidinol_Pase-like"/>
</dbReference>
<evidence type="ECO:0000256" key="2">
    <source>
        <dbReference type="ARBA" id="ARBA00007331"/>
    </source>
</evidence>
<reference evidence="5 6" key="1">
    <citation type="journal article" date="2018" name="Nat. Ecol. Evol.">
        <title>Pezizomycetes genomes reveal the molecular basis of ectomycorrhizal truffle lifestyle.</title>
        <authorList>
            <person name="Murat C."/>
            <person name="Payen T."/>
            <person name="Noel B."/>
            <person name="Kuo A."/>
            <person name="Morin E."/>
            <person name="Chen J."/>
            <person name="Kohler A."/>
            <person name="Krizsan K."/>
            <person name="Balestrini R."/>
            <person name="Da Silva C."/>
            <person name="Montanini B."/>
            <person name="Hainaut M."/>
            <person name="Levati E."/>
            <person name="Barry K.W."/>
            <person name="Belfiori B."/>
            <person name="Cichocki N."/>
            <person name="Clum A."/>
            <person name="Dockter R.B."/>
            <person name="Fauchery L."/>
            <person name="Guy J."/>
            <person name="Iotti M."/>
            <person name="Le Tacon F."/>
            <person name="Lindquist E.A."/>
            <person name="Lipzen A."/>
            <person name="Malagnac F."/>
            <person name="Mello A."/>
            <person name="Molinier V."/>
            <person name="Miyauchi S."/>
            <person name="Poulain J."/>
            <person name="Riccioni C."/>
            <person name="Rubini A."/>
            <person name="Sitrit Y."/>
            <person name="Splivallo R."/>
            <person name="Traeger S."/>
            <person name="Wang M."/>
            <person name="Zifcakova L."/>
            <person name="Wipf D."/>
            <person name="Zambonelli A."/>
            <person name="Paolocci F."/>
            <person name="Nowrousian M."/>
            <person name="Ottonello S."/>
            <person name="Baldrian P."/>
            <person name="Spatafora J.W."/>
            <person name="Henrissat B."/>
            <person name="Nagy L.G."/>
            <person name="Aury J.M."/>
            <person name="Wincker P."/>
            <person name="Grigoriev I.V."/>
            <person name="Bonfante P."/>
            <person name="Martin F.M."/>
        </authorList>
    </citation>
    <scope>NUCLEOTIDE SEQUENCE [LARGE SCALE GENOMIC DNA]</scope>
    <source>
        <strain evidence="5 6">ATCC MYA-4762</strain>
    </source>
</reference>
<evidence type="ECO:0000313" key="5">
    <source>
        <dbReference type="EMBL" id="RPB27125.1"/>
    </source>
</evidence>
<evidence type="ECO:0000313" key="6">
    <source>
        <dbReference type="Proteomes" id="UP000267821"/>
    </source>
</evidence>
<dbReference type="Gene3D" id="3.20.20.140">
    <property type="entry name" value="Metal-dependent hydrolases"/>
    <property type="match status" value="1"/>
</dbReference>
<evidence type="ECO:0000256" key="4">
    <source>
        <dbReference type="SAM" id="MobiDB-lite"/>
    </source>
</evidence>
<feature type="compositionally biased region" description="Basic and acidic residues" evidence="4">
    <location>
        <begin position="277"/>
        <end position="290"/>
    </location>
</feature>
<dbReference type="PANTHER" id="PTHR13031">
    <property type="entry name" value="RIBONUCLEASE P SUBUNIT P30"/>
    <property type="match status" value="1"/>
</dbReference>
<dbReference type="AlphaFoldDB" id="A0A3N4MCM6"/>
<keyword evidence="6" id="KW-1185">Reference proteome</keyword>
<dbReference type="FunCoup" id="A0A3N4MCM6">
    <property type="interactions" value="648"/>
</dbReference>
<name>A0A3N4MCM6_9PEZI</name>
<gene>
    <name evidence="5" type="ORF">L211DRAFT_860699</name>
</gene>
<dbReference type="STRING" id="1051890.A0A3N4MCM6"/>
<feature type="region of interest" description="Disordered" evidence="4">
    <location>
        <begin position="255"/>
        <end position="309"/>
    </location>
</feature>
<accession>A0A3N4MCM6</accession>
<dbReference type="EMBL" id="ML121532">
    <property type="protein sequence ID" value="RPB27125.1"/>
    <property type="molecule type" value="Genomic_DNA"/>
</dbReference>
<dbReference type="Proteomes" id="UP000267821">
    <property type="component" value="Unassembled WGS sequence"/>
</dbReference>
<dbReference type="GO" id="GO:0008033">
    <property type="term" value="P:tRNA processing"/>
    <property type="evidence" value="ECO:0007669"/>
    <property type="project" value="UniProtKB-KW"/>
</dbReference>
<dbReference type="Pfam" id="PF01876">
    <property type="entry name" value="RNase_P_p30"/>
    <property type="match status" value="1"/>
</dbReference>
<dbReference type="OrthoDB" id="17948at2759"/>
<dbReference type="PANTHER" id="PTHR13031:SF0">
    <property type="entry name" value="RIBONUCLEASE P PROTEIN SUBUNIT P30"/>
    <property type="match status" value="1"/>
</dbReference>
<protein>
    <submittedName>
        <fullName evidence="5">PHP domain-like protein</fullName>
    </submittedName>
</protein>
<dbReference type="InterPro" id="IPR002738">
    <property type="entry name" value="RNase_P_p30"/>
</dbReference>
<dbReference type="GO" id="GO:0003723">
    <property type="term" value="F:RNA binding"/>
    <property type="evidence" value="ECO:0007669"/>
    <property type="project" value="TreeGrafter"/>
</dbReference>
<proteinExistence type="inferred from homology"/>
<evidence type="ECO:0000256" key="1">
    <source>
        <dbReference type="ARBA" id="ARBA00004123"/>
    </source>
</evidence>
<sequence length="309" mass="33085">MVKDNMYYDLNVPWSPESSELSRIAAFLHELGYNTIALTHTLDGQIPAKPINPIPTNPFPSLPFLRVLTRCTLILDDPSQTQKLGLLTPIYDIVAIRPTNEKLLLTACSQLEHVDLISLDFGARLPFLLKHKVLGTAIARGLKFEVSYAGLATGDVAVRRNLIGNAVSLVKALRGAKGGGVVVSSEAKKAAAARAPMDVINIAGLWGYGGERGRNGIGGESRAVVVWAEMRRRSWRGVVDVVGLGEVPRVIEVPGGQKGKRKAEEEAGEGPGNGGGKEGKQQEQRQGQEGKKKRKRGGGGGDSQDIPTT</sequence>
<organism evidence="5 6">
    <name type="scientific">Terfezia boudieri ATCC MYA-4762</name>
    <dbReference type="NCBI Taxonomy" id="1051890"/>
    <lineage>
        <taxon>Eukaryota</taxon>
        <taxon>Fungi</taxon>
        <taxon>Dikarya</taxon>
        <taxon>Ascomycota</taxon>
        <taxon>Pezizomycotina</taxon>
        <taxon>Pezizomycetes</taxon>
        <taxon>Pezizales</taxon>
        <taxon>Pezizaceae</taxon>
        <taxon>Terfezia</taxon>
    </lineage>
</organism>
<evidence type="ECO:0000256" key="3">
    <source>
        <dbReference type="ARBA" id="ARBA00022694"/>
    </source>
</evidence>
<dbReference type="InParanoid" id="A0A3N4MCM6"/>